<evidence type="ECO:0000256" key="4">
    <source>
        <dbReference type="ARBA" id="ARBA00022729"/>
    </source>
</evidence>
<keyword evidence="3" id="KW-0964">Secreted</keyword>
<dbReference type="SMART" id="SM00708">
    <property type="entry name" value="PhBP"/>
    <property type="match status" value="1"/>
</dbReference>
<dbReference type="OrthoDB" id="8194670at2759"/>
<dbReference type="GO" id="GO:0005615">
    <property type="term" value="C:extracellular space"/>
    <property type="evidence" value="ECO:0007669"/>
    <property type="project" value="TreeGrafter"/>
</dbReference>
<sequence>MKLLLVLFTVTIVVAQIILPPEIIKMLLRYNNECKTESGATPQMIMAAIGGEIEDNPMMRQHLICLGKKLNYIDADGHLQRDSIKIGMMRVLKDETKIDNALDKCLVDKDTSEDTVFNAIKCISDNRDSIMG</sequence>
<keyword evidence="4 5" id="KW-0732">Signal</keyword>
<dbReference type="InterPro" id="IPR006170">
    <property type="entry name" value="PBP/GOBP"/>
</dbReference>
<dbReference type="Pfam" id="PF01395">
    <property type="entry name" value="PBP_GOBP"/>
    <property type="match status" value="1"/>
</dbReference>
<dbReference type="SUPFAM" id="SSF47565">
    <property type="entry name" value="Insect pheromone/odorant-binding proteins"/>
    <property type="match status" value="1"/>
</dbReference>
<evidence type="ECO:0000256" key="1">
    <source>
        <dbReference type="ARBA" id="ARBA00004613"/>
    </source>
</evidence>
<evidence type="ECO:0000256" key="3">
    <source>
        <dbReference type="ARBA" id="ARBA00022525"/>
    </source>
</evidence>
<dbReference type="GO" id="GO:0007608">
    <property type="term" value="P:sensory perception of smell"/>
    <property type="evidence" value="ECO:0007669"/>
    <property type="project" value="TreeGrafter"/>
</dbReference>
<protein>
    <submittedName>
        <fullName evidence="6">Uncharacterized protein</fullName>
    </submittedName>
</protein>
<feature type="chain" id="PRO_5032809335" evidence="5">
    <location>
        <begin position="16"/>
        <end position="132"/>
    </location>
</feature>
<feature type="signal peptide" evidence="5">
    <location>
        <begin position="1"/>
        <end position="15"/>
    </location>
</feature>
<name>A0A834IIP4_RHYFE</name>
<dbReference type="CDD" id="cd23992">
    <property type="entry name" value="PBP_GOBP"/>
    <property type="match status" value="1"/>
</dbReference>
<dbReference type="InterPro" id="IPR036728">
    <property type="entry name" value="PBP_GOBP_sf"/>
</dbReference>
<comment type="subcellular location">
    <subcellularLocation>
        <location evidence="1">Secreted</location>
    </subcellularLocation>
</comment>
<reference evidence="6" key="1">
    <citation type="submission" date="2020-08" db="EMBL/GenBank/DDBJ databases">
        <title>Genome sequencing and assembly of the red palm weevil Rhynchophorus ferrugineus.</title>
        <authorList>
            <person name="Dias G.B."/>
            <person name="Bergman C.M."/>
            <person name="Manee M."/>
        </authorList>
    </citation>
    <scope>NUCLEOTIDE SEQUENCE</scope>
    <source>
        <strain evidence="6">AA-2017</strain>
        <tissue evidence="6">Whole larva</tissue>
    </source>
</reference>
<dbReference type="AlphaFoldDB" id="A0A834IIP4"/>
<accession>A0A834IIP4</accession>
<keyword evidence="7" id="KW-1185">Reference proteome</keyword>
<dbReference type="PANTHER" id="PTHR11857:SF43">
    <property type="entry name" value="GEO07291P1-RELATED"/>
    <property type="match status" value="1"/>
</dbReference>
<gene>
    <name evidence="6" type="ORF">GWI33_008207</name>
</gene>
<proteinExistence type="inferred from homology"/>
<comment type="caution">
    <text evidence="6">The sequence shown here is derived from an EMBL/GenBank/DDBJ whole genome shotgun (WGS) entry which is preliminary data.</text>
</comment>
<evidence type="ECO:0000256" key="5">
    <source>
        <dbReference type="SAM" id="SignalP"/>
    </source>
</evidence>
<organism evidence="6 7">
    <name type="scientific">Rhynchophorus ferrugineus</name>
    <name type="common">Red palm weevil</name>
    <name type="synonym">Curculio ferrugineus</name>
    <dbReference type="NCBI Taxonomy" id="354439"/>
    <lineage>
        <taxon>Eukaryota</taxon>
        <taxon>Metazoa</taxon>
        <taxon>Ecdysozoa</taxon>
        <taxon>Arthropoda</taxon>
        <taxon>Hexapoda</taxon>
        <taxon>Insecta</taxon>
        <taxon>Pterygota</taxon>
        <taxon>Neoptera</taxon>
        <taxon>Endopterygota</taxon>
        <taxon>Coleoptera</taxon>
        <taxon>Polyphaga</taxon>
        <taxon>Cucujiformia</taxon>
        <taxon>Curculionidae</taxon>
        <taxon>Dryophthorinae</taxon>
        <taxon>Rhynchophorus</taxon>
    </lineage>
</organism>
<evidence type="ECO:0000313" key="6">
    <source>
        <dbReference type="EMBL" id="KAF7278588.1"/>
    </source>
</evidence>
<dbReference type="Gene3D" id="1.10.238.20">
    <property type="entry name" value="Pheromone/general odorant binding protein domain"/>
    <property type="match status" value="1"/>
</dbReference>
<dbReference type="Proteomes" id="UP000625711">
    <property type="component" value="Unassembled WGS sequence"/>
</dbReference>
<evidence type="ECO:0000256" key="2">
    <source>
        <dbReference type="ARBA" id="ARBA00008098"/>
    </source>
</evidence>
<dbReference type="PANTHER" id="PTHR11857">
    <property type="entry name" value="ODORANT BINDING PROTEIN-RELATED"/>
    <property type="match status" value="1"/>
</dbReference>
<dbReference type="EMBL" id="JAACXV010000396">
    <property type="protein sequence ID" value="KAF7278588.1"/>
    <property type="molecule type" value="Genomic_DNA"/>
</dbReference>
<evidence type="ECO:0000313" key="7">
    <source>
        <dbReference type="Proteomes" id="UP000625711"/>
    </source>
</evidence>
<comment type="similarity">
    <text evidence="2">Belongs to the PBP/GOBP family.</text>
</comment>
<dbReference type="GO" id="GO:0005549">
    <property type="term" value="F:odorant binding"/>
    <property type="evidence" value="ECO:0007669"/>
    <property type="project" value="InterPro"/>
</dbReference>